<dbReference type="Gene3D" id="3.40.50.1820">
    <property type="entry name" value="alpha/beta hydrolase"/>
    <property type="match status" value="1"/>
</dbReference>
<dbReference type="EMBL" id="JANFAV010000015">
    <property type="protein sequence ID" value="MCW6536750.1"/>
    <property type="molecule type" value="Genomic_DNA"/>
</dbReference>
<dbReference type="RefSeq" id="WP_265270463.1">
    <property type="nucleotide sequence ID" value="NZ_JANFAV010000015.1"/>
</dbReference>
<evidence type="ECO:0000259" key="2">
    <source>
        <dbReference type="Pfam" id="PF07859"/>
    </source>
</evidence>
<organism evidence="3 4">
    <name type="scientific">Sphingomonas lycopersici</name>
    <dbReference type="NCBI Taxonomy" id="2951807"/>
    <lineage>
        <taxon>Bacteria</taxon>
        <taxon>Pseudomonadati</taxon>
        <taxon>Pseudomonadota</taxon>
        <taxon>Alphaproteobacteria</taxon>
        <taxon>Sphingomonadales</taxon>
        <taxon>Sphingomonadaceae</taxon>
        <taxon>Sphingomonas</taxon>
    </lineage>
</organism>
<dbReference type="SUPFAM" id="SSF53474">
    <property type="entry name" value="alpha/beta-Hydrolases"/>
    <property type="match status" value="1"/>
</dbReference>
<reference evidence="3" key="1">
    <citation type="submission" date="2022-06" db="EMBL/GenBank/DDBJ databases">
        <title>Sphingomonas sp. nov. isolated from rhizosphere soil of tomato.</title>
        <authorList>
            <person name="Dong H."/>
            <person name="Gao R."/>
        </authorList>
    </citation>
    <scope>NUCLEOTIDE SEQUENCE</scope>
    <source>
        <strain evidence="3">MMSM24</strain>
    </source>
</reference>
<dbReference type="AlphaFoldDB" id="A0AA42CRI2"/>
<name>A0AA42CRI2_9SPHN</name>
<dbReference type="GO" id="GO:0016787">
    <property type="term" value="F:hydrolase activity"/>
    <property type="evidence" value="ECO:0007669"/>
    <property type="project" value="UniProtKB-KW"/>
</dbReference>
<keyword evidence="4" id="KW-1185">Reference proteome</keyword>
<protein>
    <submittedName>
        <fullName evidence="3">Alpha/beta hydrolase</fullName>
    </submittedName>
</protein>
<dbReference type="PANTHER" id="PTHR48081:SF8">
    <property type="entry name" value="ALPHA_BETA HYDROLASE FOLD-3 DOMAIN-CONTAINING PROTEIN-RELATED"/>
    <property type="match status" value="1"/>
</dbReference>
<evidence type="ECO:0000313" key="4">
    <source>
        <dbReference type="Proteomes" id="UP001165565"/>
    </source>
</evidence>
<keyword evidence="1 3" id="KW-0378">Hydrolase</keyword>
<comment type="caution">
    <text evidence="3">The sequence shown here is derived from an EMBL/GenBank/DDBJ whole genome shotgun (WGS) entry which is preliminary data.</text>
</comment>
<evidence type="ECO:0000256" key="1">
    <source>
        <dbReference type="ARBA" id="ARBA00022801"/>
    </source>
</evidence>
<dbReference type="InterPro" id="IPR029058">
    <property type="entry name" value="AB_hydrolase_fold"/>
</dbReference>
<sequence>MTERVSHYVRPDVAKFLEFLNSQEGPPMEELGVETARAMIAGLGQAADAPRGEIAKVEEIMIPGPGGDLKLRIYDNRPDRAAGPVMVFYHGGGWVICDLDTHDAYCAEAARQLDIPVISVDYRRAPEHVFPAAHDDAEAAARWVAGNFPCTGLVLSGDSAGGNMAIATALALREKPAAKPVIAINPIYPVVTRGGDWQSFRDFAEGYLLSVDGMKWFNSLYAADPADRRAAPLDFPAEGLPPTLLITAGLDALRDQGRAYAGKLIEAGVPTIYREASGNVHGFICLAQGVPSAKADIDGALAALKMMIAEATK</sequence>
<accession>A0AA42CRI2</accession>
<dbReference type="Proteomes" id="UP001165565">
    <property type="component" value="Unassembled WGS sequence"/>
</dbReference>
<gene>
    <name evidence="3" type="ORF">NEE01_18385</name>
</gene>
<dbReference type="InterPro" id="IPR050300">
    <property type="entry name" value="GDXG_lipolytic_enzyme"/>
</dbReference>
<dbReference type="InterPro" id="IPR013094">
    <property type="entry name" value="AB_hydrolase_3"/>
</dbReference>
<evidence type="ECO:0000313" key="3">
    <source>
        <dbReference type="EMBL" id="MCW6536750.1"/>
    </source>
</evidence>
<feature type="domain" description="Alpha/beta hydrolase fold-3" evidence="2">
    <location>
        <begin position="86"/>
        <end position="284"/>
    </location>
</feature>
<dbReference type="Pfam" id="PF07859">
    <property type="entry name" value="Abhydrolase_3"/>
    <property type="match status" value="1"/>
</dbReference>
<proteinExistence type="predicted"/>
<dbReference type="PANTHER" id="PTHR48081">
    <property type="entry name" value="AB HYDROLASE SUPERFAMILY PROTEIN C4A8.06C"/>
    <property type="match status" value="1"/>
</dbReference>